<evidence type="ECO:0000256" key="1">
    <source>
        <dbReference type="SAM" id="MobiDB-lite"/>
    </source>
</evidence>
<dbReference type="WBParaSite" id="MCU_014431-RA">
    <property type="protein sequence ID" value="MCU_014431-RA"/>
    <property type="gene ID" value="MCU_014431"/>
</dbReference>
<proteinExistence type="predicted"/>
<name>A0A5K3G1Y7_MESCO</name>
<reference evidence="2" key="1">
    <citation type="submission" date="2019-11" db="UniProtKB">
        <authorList>
            <consortium name="WormBaseParasite"/>
        </authorList>
    </citation>
    <scope>IDENTIFICATION</scope>
</reference>
<feature type="region of interest" description="Disordered" evidence="1">
    <location>
        <begin position="1"/>
        <end position="74"/>
    </location>
</feature>
<sequence>HFHHYQLQPLSTRAQQQQWSYPPRPTKPPPYCRPLGFARINSPLTPSHQHPWWSAGGHPSSVSPAQTSHEHLQQQQLQQQLLCQQRQQQDMMQQQQHPHLVTSPWRMSLHEPGQMMQQVMVMLQ</sequence>
<evidence type="ECO:0000313" key="2">
    <source>
        <dbReference type="WBParaSite" id="MCU_014431-RA"/>
    </source>
</evidence>
<feature type="compositionally biased region" description="Pro residues" evidence="1">
    <location>
        <begin position="22"/>
        <end position="32"/>
    </location>
</feature>
<organism evidence="2">
    <name type="scientific">Mesocestoides corti</name>
    <name type="common">Flatworm</name>
    <dbReference type="NCBI Taxonomy" id="53468"/>
    <lineage>
        <taxon>Eukaryota</taxon>
        <taxon>Metazoa</taxon>
        <taxon>Spiralia</taxon>
        <taxon>Lophotrochozoa</taxon>
        <taxon>Platyhelminthes</taxon>
        <taxon>Cestoda</taxon>
        <taxon>Eucestoda</taxon>
        <taxon>Cyclophyllidea</taxon>
        <taxon>Mesocestoididae</taxon>
        <taxon>Mesocestoides</taxon>
    </lineage>
</organism>
<protein>
    <submittedName>
        <fullName evidence="2">Amelogenin</fullName>
    </submittedName>
</protein>
<accession>A0A5K3G1Y7</accession>
<dbReference type="AlphaFoldDB" id="A0A5K3G1Y7"/>
<feature type="compositionally biased region" description="Polar residues" evidence="1">
    <location>
        <begin position="8"/>
        <end position="20"/>
    </location>
</feature>